<dbReference type="Gene3D" id="3.40.50.2000">
    <property type="entry name" value="Glycogen Phosphorylase B"/>
    <property type="match status" value="1"/>
</dbReference>
<dbReference type="KEGG" id="vff:VITFI_CDS1229"/>
<evidence type="ECO:0000313" key="4">
    <source>
        <dbReference type="EMBL" id="ASM77007.1"/>
    </source>
</evidence>
<dbReference type="InterPro" id="IPR022623">
    <property type="entry name" value="Glyco_trans_4"/>
</dbReference>
<evidence type="ECO:0000259" key="3">
    <source>
        <dbReference type="Pfam" id="PF12000"/>
    </source>
</evidence>
<dbReference type="GO" id="GO:0009103">
    <property type="term" value="P:lipopolysaccharide biosynthetic process"/>
    <property type="evidence" value="ECO:0007669"/>
    <property type="project" value="TreeGrafter"/>
</dbReference>
<name>A0A221KDS8_VITFI</name>
<proteinExistence type="predicted"/>
<evidence type="ECO:0000313" key="5">
    <source>
        <dbReference type="Proteomes" id="UP000199729"/>
    </source>
</evidence>
<dbReference type="EMBL" id="CP022423">
    <property type="protein sequence ID" value="ASM77007.1"/>
    <property type="molecule type" value="Genomic_DNA"/>
</dbReference>
<reference evidence="4 5" key="1">
    <citation type="submission" date="2017-07" db="EMBL/GenBank/DDBJ databases">
        <title>Complete Genome Sequence of the cosmetic ferment Vitreoscilla filiformis (ATCC15551).</title>
        <authorList>
            <person name="Contreras S."/>
            <person name="Sagory-Zalkind P."/>
            <person name="Blanquart H."/>
            <person name="Iltis A."/>
            <person name="Morand S.C."/>
        </authorList>
    </citation>
    <scope>NUCLEOTIDE SEQUENCE [LARGE SCALE GENOMIC DNA]</scope>
    <source>
        <strain evidence="4 5">ATCC 15551</strain>
    </source>
</reference>
<keyword evidence="5" id="KW-1185">Reference proteome</keyword>
<organism evidence="4 5">
    <name type="scientific">Vitreoscilla filiformis</name>
    <dbReference type="NCBI Taxonomy" id="63"/>
    <lineage>
        <taxon>Bacteria</taxon>
        <taxon>Pseudomonadati</taxon>
        <taxon>Pseudomonadota</taxon>
        <taxon>Betaproteobacteria</taxon>
        <taxon>Neisseriales</taxon>
        <taxon>Neisseriaceae</taxon>
        <taxon>Vitreoscilla</taxon>
    </lineage>
</organism>
<feature type="domain" description="Glycosyl transferase family 1" evidence="2">
    <location>
        <begin position="229"/>
        <end position="382"/>
    </location>
</feature>
<keyword evidence="1 4" id="KW-0808">Transferase</keyword>
<accession>A0A221KDS8</accession>
<dbReference type="Proteomes" id="UP000199729">
    <property type="component" value="Chromosome"/>
</dbReference>
<gene>
    <name evidence="4" type="ORF">VITFI_CDS1229</name>
</gene>
<sequence>MRYLFLHPVFPGQFTKVMEALARDPAHQVVHCSRVSSVAAIPGVKKIRYQLPDSASKKQTCAQRLDSTIQHGQAVLEAVQKIKDQGFEPDLIYGYTGWGPTLFMKDLFPKTPLLGYFEWFLNPFGSEYNFDPEYPLSFESQQALRLANINSLLDLQACDHGVTPTYWQQQQFPAPYRPNLSVLHDGVDTDFYQPNPPDSPPGLTLPGIDLSGVTEIVTYATRGMEPFRGFPAFMRALALLQKRRPNCHAVIVGTEDIFYSRAPVGAKTYKEAMLRELAGELDVSRIHFTGWLDKTAYRAILRASSAHVYMTYPYVLSWSLMEAMACGCLVIGSRTAPVQEVIREGENGWLVDFFDHRELAQRLEAALDSGAEGQRLRRQARETVLERYALDRLLPQHLALLDRWARR</sequence>
<dbReference type="AlphaFoldDB" id="A0A221KDS8"/>
<feature type="domain" description="Glycosyl transferase family 4" evidence="3">
    <location>
        <begin position="27"/>
        <end position="191"/>
    </location>
</feature>
<evidence type="ECO:0000259" key="2">
    <source>
        <dbReference type="Pfam" id="PF00534"/>
    </source>
</evidence>
<dbReference type="GO" id="GO:0016757">
    <property type="term" value="F:glycosyltransferase activity"/>
    <property type="evidence" value="ECO:0007669"/>
    <property type="project" value="InterPro"/>
</dbReference>
<dbReference type="Pfam" id="PF12000">
    <property type="entry name" value="Glyco_trans_4_3"/>
    <property type="match status" value="1"/>
</dbReference>
<dbReference type="OrthoDB" id="5416057at2"/>
<dbReference type="SUPFAM" id="SSF53756">
    <property type="entry name" value="UDP-Glycosyltransferase/glycogen phosphorylase"/>
    <property type="match status" value="1"/>
</dbReference>
<protein>
    <submittedName>
        <fullName evidence="4">Glycosyltransferase</fullName>
    </submittedName>
</protein>
<evidence type="ECO:0000256" key="1">
    <source>
        <dbReference type="ARBA" id="ARBA00022679"/>
    </source>
</evidence>
<dbReference type="PANTHER" id="PTHR46401">
    <property type="entry name" value="GLYCOSYLTRANSFERASE WBBK-RELATED"/>
    <property type="match status" value="1"/>
</dbReference>
<dbReference type="RefSeq" id="WP_089416221.1">
    <property type="nucleotide sequence ID" value="NZ_CP022423.1"/>
</dbReference>
<dbReference type="InterPro" id="IPR001296">
    <property type="entry name" value="Glyco_trans_1"/>
</dbReference>
<dbReference type="Pfam" id="PF00534">
    <property type="entry name" value="Glycos_transf_1"/>
    <property type="match status" value="1"/>
</dbReference>
<dbReference type="PANTHER" id="PTHR46401:SF2">
    <property type="entry name" value="GLYCOSYLTRANSFERASE WBBK-RELATED"/>
    <property type="match status" value="1"/>
</dbReference>